<proteinExistence type="predicted"/>
<reference evidence="1 2" key="1">
    <citation type="journal article" date="2021" name="Plant Biotechnol. J.">
        <title>Multi-omics assisted identification of the key and species-specific regulatory components of drought-tolerant mechanisms in Gossypium stocksii.</title>
        <authorList>
            <person name="Yu D."/>
            <person name="Ke L."/>
            <person name="Zhang D."/>
            <person name="Wu Y."/>
            <person name="Sun Y."/>
            <person name="Mei J."/>
            <person name="Sun J."/>
            <person name="Sun Y."/>
        </authorList>
    </citation>
    <scope>NUCLEOTIDE SEQUENCE [LARGE SCALE GENOMIC DNA]</scope>
    <source>
        <strain evidence="2">cv. E1</strain>
        <tissue evidence="1">Leaf</tissue>
    </source>
</reference>
<protein>
    <submittedName>
        <fullName evidence="1">Uncharacterized protein</fullName>
    </submittedName>
</protein>
<comment type="caution">
    <text evidence="1">The sequence shown here is derived from an EMBL/GenBank/DDBJ whole genome shotgun (WGS) entry which is preliminary data.</text>
</comment>
<sequence>MGSMVIPGKEDLSTAFLGKVLNKFYELCRAMKLDKMSIGGSTYLSEKLVNVPNSDKFEWIPYVKPDIIECGHLELEYKGCEDADACIITDADIDAIIDVIIDDRVNANRNHFIMEWQTHNGRLGRHQSQAQRKVMKTEMKTKTKTKVEMKAKVETKMSMRVKVKTMAKIKIRTRVEVKKMVTIKLRSRDH</sequence>
<organism evidence="1 2">
    <name type="scientific">Gossypium stocksii</name>
    <dbReference type="NCBI Taxonomy" id="47602"/>
    <lineage>
        <taxon>Eukaryota</taxon>
        <taxon>Viridiplantae</taxon>
        <taxon>Streptophyta</taxon>
        <taxon>Embryophyta</taxon>
        <taxon>Tracheophyta</taxon>
        <taxon>Spermatophyta</taxon>
        <taxon>Magnoliopsida</taxon>
        <taxon>eudicotyledons</taxon>
        <taxon>Gunneridae</taxon>
        <taxon>Pentapetalae</taxon>
        <taxon>rosids</taxon>
        <taxon>malvids</taxon>
        <taxon>Malvales</taxon>
        <taxon>Malvaceae</taxon>
        <taxon>Malvoideae</taxon>
        <taxon>Gossypium</taxon>
    </lineage>
</organism>
<evidence type="ECO:0000313" key="1">
    <source>
        <dbReference type="EMBL" id="KAH1039373.1"/>
    </source>
</evidence>
<dbReference type="AlphaFoldDB" id="A0A9D3ZJ38"/>
<accession>A0A9D3ZJ38</accession>
<gene>
    <name evidence="1" type="ORF">J1N35_041116</name>
</gene>
<keyword evidence="2" id="KW-1185">Reference proteome</keyword>
<evidence type="ECO:0000313" key="2">
    <source>
        <dbReference type="Proteomes" id="UP000828251"/>
    </source>
</evidence>
<dbReference type="Proteomes" id="UP000828251">
    <property type="component" value="Unassembled WGS sequence"/>
</dbReference>
<dbReference type="EMBL" id="JAIQCV010000012">
    <property type="protein sequence ID" value="KAH1039373.1"/>
    <property type="molecule type" value="Genomic_DNA"/>
</dbReference>
<name>A0A9D3ZJ38_9ROSI</name>